<evidence type="ECO:0000259" key="10">
    <source>
        <dbReference type="PROSITE" id="PS51706"/>
    </source>
</evidence>
<keyword evidence="5" id="KW-0547">Nucleotide-binding</keyword>
<evidence type="ECO:0000256" key="4">
    <source>
        <dbReference type="ARBA" id="ARBA00022723"/>
    </source>
</evidence>
<keyword evidence="6" id="KW-0460">Magnesium</keyword>
<protein>
    <submittedName>
        <fullName evidence="11">Predicted protein</fullName>
    </submittedName>
</protein>
<dbReference type="PROSITE" id="PS51706">
    <property type="entry name" value="G_ENGB"/>
    <property type="match status" value="1"/>
</dbReference>
<feature type="domain" description="EngB-type G" evidence="10">
    <location>
        <begin position="22"/>
        <end position="196"/>
    </location>
</feature>
<dbReference type="AlphaFoldDB" id="C1NA52"/>
<evidence type="ECO:0000256" key="8">
    <source>
        <dbReference type="ARBA" id="ARBA00023210"/>
    </source>
</evidence>
<dbReference type="STRING" id="564608.C1NA52"/>
<dbReference type="GO" id="GO:0051301">
    <property type="term" value="P:cell division"/>
    <property type="evidence" value="ECO:0007669"/>
    <property type="project" value="UniProtKB-KW"/>
</dbReference>
<dbReference type="Proteomes" id="UP000001876">
    <property type="component" value="Unassembled WGS sequence"/>
</dbReference>
<evidence type="ECO:0000256" key="9">
    <source>
        <dbReference type="ARBA" id="ARBA00023306"/>
    </source>
</evidence>
<dbReference type="InterPro" id="IPR005225">
    <property type="entry name" value="Small_GTP-bd"/>
</dbReference>
<dbReference type="InterPro" id="IPR019987">
    <property type="entry name" value="GTP-bd_ribosome_bio_YsxC"/>
</dbReference>
<name>C1NA52_MICPC</name>
<dbReference type="OrthoDB" id="391988at2759"/>
<dbReference type="CDD" id="cd01876">
    <property type="entry name" value="YihA_EngB"/>
    <property type="match status" value="1"/>
</dbReference>
<accession>C1NA52</accession>
<dbReference type="GO" id="GO:0005525">
    <property type="term" value="F:GTP binding"/>
    <property type="evidence" value="ECO:0007669"/>
    <property type="project" value="UniProtKB-KW"/>
</dbReference>
<dbReference type="PANTHER" id="PTHR11649:SF13">
    <property type="entry name" value="ENGB-TYPE G DOMAIN-CONTAINING PROTEIN"/>
    <property type="match status" value="1"/>
</dbReference>
<organism evidence="12">
    <name type="scientific">Micromonas pusilla (strain CCMP1545)</name>
    <name type="common">Picoplanktonic green alga</name>
    <dbReference type="NCBI Taxonomy" id="564608"/>
    <lineage>
        <taxon>Eukaryota</taxon>
        <taxon>Viridiplantae</taxon>
        <taxon>Chlorophyta</taxon>
        <taxon>Mamiellophyceae</taxon>
        <taxon>Mamiellales</taxon>
        <taxon>Mamiellaceae</taxon>
        <taxon>Micromonas</taxon>
    </lineage>
</organism>
<dbReference type="InterPro" id="IPR006073">
    <property type="entry name" value="GTP-bd"/>
</dbReference>
<comment type="cofactor">
    <cofactor evidence="1">
        <name>Mg(2+)</name>
        <dbReference type="ChEBI" id="CHEBI:18420"/>
    </cofactor>
</comment>
<proteinExistence type="inferred from homology"/>
<evidence type="ECO:0000256" key="2">
    <source>
        <dbReference type="ARBA" id="ARBA00009638"/>
    </source>
</evidence>
<comment type="similarity">
    <text evidence="2">Belongs to the TRAFAC class TrmE-Era-EngA-EngB-Septin-like GTPase superfamily. EngB GTPase family.</text>
</comment>
<dbReference type="RefSeq" id="XP_003064849.1">
    <property type="nucleotide sequence ID" value="XM_003064803.1"/>
</dbReference>
<feature type="non-terminal residue" evidence="11">
    <location>
        <position position="196"/>
    </location>
</feature>
<gene>
    <name evidence="11" type="ORF">MICPUCDRAFT_7226</name>
</gene>
<dbReference type="NCBIfam" id="TIGR03598">
    <property type="entry name" value="GTPase_YsxC"/>
    <property type="match status" value="1"/>
</dbReference>
<keyword evidence="3" id="KW-0132">Cell division</keyword>
<dbReference type="GO" id="GO:0046872">
    <property type="term" value="F:metal ion binding"/>
    <property type="evidence" value="ECO:0007669"/>
    <property type="project" value="UniProtKB-KW"/>
</dbReference>
<dbReference type="InterPro" id="IPR027417">
    <property type="entry name" value="P-loop_NTPase"/>
</dbReference>
<dbReference type="Pfam" id="PF01926">
    <property type="entry name" value="MMR_HSR1"/>
    <property type="match status" value="1"/>
</dbReference>
<dbReference type="InterPro" id="IPR030393">
    <property type="entry name" value="G_ENGB_dom"/>
</dbReference>
<dbReference type="Gene3D" id="3.40.50.300">
    <property type="entry name" value="P-loop containing nucleotide triphosphate hydrolases"/>
    <property type="match status" value="1"/>
</dbReference>
<evidence type="ECO:0000256" key="3">
    <source>
        <dbReference type="ARBA" id="ARBA00022618"/>
    </source>
</evidence>
<dbReference type="eggNOG" id="KOG2486">
    <property type="taxonomic scope" value="Eukaryota"/>
</dbReference>
<evidence type="ECO:0000256" key="6">
    <source>
        <dbReference type="ARBA" id="ARBA00022842"/>
    </source>
</evidence>
<dbReference type="GeneID" id="9690170"/>
<dbReference type="SUPFAM" id="SSF52540">
    <property type="entry name" value="P-loop containing nucleoside triphosphate hydrolases"/>
    <property type="match status" value="1"/>
</dbReference>
<evidence type="ECO:0000256" key="5">
    <source>
        <dbReference type="ARBA" id="ARBA00022741"/>
    </source>
</evidence>
<sequence>KMRKVQFVSATEDADDCPAPDGLPEVALIGRSNVGKSSLLNLLTEGASGALVSSKPGTTQRINHYLVNHKWWIVDLPGYGYAEATEDETAKWEAFTKDYFVTRSNLAGVLLLIDASVPPQAKDAEYADWLIENNVPFTIVFTKCDRDKPGMPSVEENKAEFEARLEERWHRSPSMIPTSSVNADGREDVLKFISSI</sequence>
<evidence type="ECO:0000256" key="7">
    <source>
        <dbReference type="ARBA" id="ARBA00023134"/>
    </source>
</evidence>
<evidence type="ECO:0000313" key="11">
    <source>
        <dbReference type="EMBL" id="EEH51183.1"/>
    </source>
</evidence>
<dbReference type="PANTHER" id="PTHR11649">
    <property type="entry name" value="MSS1/TRME-RELATED GTP-BINDING PROTEIN"/>
    <property type="match status" value="1"/>
</dbReference>
<dbReference type="HAMAP" id="MF_00321">
    <property type="entry name" value="GTPase_EngB"/>
    <property type="match status" value="1"/>
</dbReference>
<dbReference type="OMA" id="ISWFLKV"/>
<keyword evidence="9" id="KW-0131">Cell cycle</keyword>
<keyword evidence="8" id="KW-0717">Septation</keyword>
<feature type="non-terminal residue" evidence="11">
    <location>
        <position position="1"/>
    </location>
</feature>
<keyword evidence="12" id="KW-1185">Reference proteome</keyword>
<reference evidence="11 12" key="1">
    <citation type="journal article" date="2009" name="Science">
        <title>Green evolution and dynamic adaptations revealed by genomes of the marine picoeukaryotes Micromonas.</title>
        <authorList>
            <person name="Worden A.Z."/>
            <person name="Lee J.H."/>
            <person name="Mock T."/>
            <person name="Rouze P."/>
            <person name="Simmons M.P."/>
            <person name="Aerts A.L."/>
            <person name="Allen A.E."/>
            <person name="Cuvelier M.L."/>
            <person name="Derelle E."/>
            <person name="Everett M.V."/>
            <person name="Foulon E."/>
            <person name="Grimwood J."/>
            <person name="Gundlach H."/>
            <person name="Henrissat B."/>
            <person name="Napoli C."/>
            <person name="McDonald S.M."/>
            <person name="Parker M.S."/>
            <person name="Rombauts S."/>
            <person name="Salamov A."/>
            <person name="Von Dassow P."/>
            <person name="Badger J.H."/>
            <person name="Coutinho P.M."/>
            <person name="Demir E."/>
            <person name="Dubchak I."/>
            <person name="Gentemann C."/>
            <person name="Eikrem W."/>
            <person name="Gready J.E."/>
            <person name="John U."/>
            <person name="Lanier W."/>
            <person name="Lindquist E.A."/>
            <person name="Lucas S."/>
            <person name="Mayer K.F."/>
            <person name="Moreau H."/>
            <person name="Not F."/>
            <person name="Otillar R."/>
            <person name="Panaud O."/>
            <person name="Pangilinan J."/>
            <person name="Paulsen I."/>
            <person name="Piegu B."/>
            <person name="Poliakov A."/>
            <person name="Robbens S."/>
            <person name="Schmutz J."/>
            <person name="Toulza E."/>
            <person name="Wyss T."/>
            <person name="Zelensky A."/>
            <person name="Zhou K."/>
            <person name="Armbrust E.V."/>
            <person name="Bhattacharya D."/>
            <person name="Goodenough U.W."/>
            <person name="Van de Peer Y."/>
            <person name="Grigoriev I.V."/>
        </authorList>
    </citation>
    <scope>NUCLEOTIDE SEQUENCE [LARGE SCALE GENOMIC DNA]</scope>
    <source>
        <strain evidence="11 12">CCMP1545</strain>
    </source>
</reference>
<keyword evidence="7" id="KW-0342">GTP-binding</keyword>
<dbReference type="EMBL" id="GG663752">
    <property type="protein sequence ID" value="EEH51183.1"/>
    <property type="molecule type" value="Genomic_DNA"/>
</dbReference>
<dbReference type="NCBIfam" id="TIGR00231">
    <property type="entry name" value="small_GTP"/>
    <property type="match status" value="1"/>
</dbReference>
<evidence type="ECO:0000313" key="12">
    <source>
        <dbReference type="Proteomes" id="UP000001876"/>
    </source>
</evidence>
<evidence type="ECO:0000256" key="1">
    <source>
        <dbReference type="ARBA" id="ARBA00001946"/>
    </source>
</evidence>
<dbReference type="KEGG" id="mpp:MICPUCDRAFT_7226"/>
<keyword evidence="4" id="KW-0479">Metal-binding</keyword>